<evidence type="ECO:0000256" key="1">
    <source>
        <dbReference type="SAM" id="SignalP"/>
    </source>
</evidence>
<evidence type="ECO:0000313" key="4">
    <source>
        <dbReference type="Proteomes" id="UP000199310"/>
    </source>
</evidence>
<sequence>MIRHSLLRISAFLLLLAGSCNKPALFEHNVATDSLPPAIRKKVLVIAIEGARGQVVRDADIPNMKALLPNSIYSWDAVTDTATADAASWASLFTGVINYKNGVSGAAYTGNQFTAYPAFTQRFGERKLDITAISSSTSLNDTLLKGNTLVKTTGNDAATKDSAVGRLQHSDPDILVVALSSVHTAGVNNGFSDNADAYTTAIHQADAYIGEVLGAMRSRKNYASEDWLVIIASNHGGTDQGTYGGSSFAERNNFLLYYNRSFTGKMQEMPLLNVPYEGTFPFFYRKDGKDHAAYTKDEAFHFGDAQNFTIEFNIQTTYAGGDDHGIVSNKNWGSGGNIGWVIYKTSGNIRLNYRGASASRIDVRTGPPVADGKWHHITVTFDRQGVVNFYKDGKYFVSGPSIKGMGTVDAGLPFVVGTDGTLNYTDGSSGDNYIADIRVWNSVLPESVIYDWAFRPVTPLHPAYSSLIGYWKANEGPTGNIIRDYSRTGADLVISNGLQWDVKKDILNPSDVDATLLVPHSMDLAVNALAWMGVKMQQGWQLDGKTAIVQ</sequence>
<dbReference type="OrthoDB" id="279982at2"/>
<dbReference type="GO" id="GO:0005975">
    <property type="term" value="P:carbohydrate metabolic process"/>
    <property type="evidence" value="ECO:0007669"/>
    <property type="project" value="UniProtKB-ARBA"/>
</dbReference>
<dbReference type="SUPFAM" id="SSF53649">
    <property type="entry name" value="Alkaline phosphatase-like"/>
    <property type="match status" value="1"/>
</dbReference>
<feature type="domain" description="DUF4983" evidence="2">
    <location>
        <begin position="457"/>
        <end position="547"/>
    </location>
</feature>
<proteinExistence type="predicted"/>
<dbReference type="GO" id="GO:0004553">
    <property type="term" value="F:hydrolase activity, hydrolyzing O-glycosyl compounds"/>
    <property type="evidence" value="ECO:0007669"/>
    <property type="project" value="UniProtKB-ARBA"/>
</dbReference>
<accession>A0A1I0R860</accession>
<evidence type="ECO:0000313" key="3">
    <source>
        <dbReference type="EMBL" id="SEW36704.1"/>
    </source>
</evidence>
<gene>
    <name evidence="3" type="ORF">SAMN04488122_2419</name>
</gene>
<dbReference type="Gene3D" id="3.40.720.10">
    <property type="entry name" value="Alkaline Phosphatase, subunit A"/>
    <property type="match status" value="1"/>
</dbReference>
<dbReference type="InterPro" id="IPR032309">
    <property type="entry name" value="DUF4983"/>
</dbReference>
<dbReference type="STRING" id="29529.SAMN04488122_2419"/>
<reference evidence="4" key="1">
    <citation type="submission" date="2016-10" db="EMBL/GenBank/DDBJ databases">
        <authorList>
            <person name="Varghese N."/>
            <person name="Submissions S."/>
        </authorList>
    </citation>
    <scope>NUCLEOTIDE SEQUENCE [LARGE SCALE GENOMIC DNA]</scope>
    <source>
        <strain evidence="4">DSM 3695</strain>
    </source>
</reference>
<dbReference type="InterPro" id="IPR013320">
    <property type="entry name" value="ConA-like_dom_sf"/>
</dbReference>
<organism evidence="3 4">
    <name type="scientific">Chitinophaga arvensicola</name>
    <dbReference type="NCBI Taxonomy" id="29529"/>
    <lineage>
        <taxon>Bacteria</taxon>
        <taxon>Pseudomonadati</taxon>
        <taxon>Bacteroidota</taxon>
        <taxon>Chitinophagia</taxon>
        <taxon>Chitinophagales</taxon>
        <taxon>Chitinophagaceae</taxon>
        <taxon>Chitinophaga</taxon>
    </lineage>
</organism>
<name>A0A1I0R860_9BACT</name>
<dbReference type="AlphaFoldDB" id="A0A1I0R860"/>
<dbReference type="EMBL" id="FOJG01000001">
    <property type="protein sequence ID" value="SEW36704.1"/>
    <property type="molecule type" value="Genomic_DNA"/>
</dbReference>
<keyword evidence="3" id="KW-0430">Lectin</keyword>
<dbReference type="Gene3D" id="2.60.120.200">
    <property type="match status" value="1"/>
</dbReference>
<evidence type="ECO:0000259" key="2">
    <source>
        <dbReference type="Pfam" id="PF16356"/>
    </source>
</evidence>
<keyword evidence="1" id="KW-0732">Signal</keyword>
<feature type="chain" id="PRO_5011721309" evidence="1">
    <location>
        <begin position="25"/>
        <end position="550"/>
    </location>
</feature>
<feature type="signal peptide" evidence="1">
    <location>
        <begin position="1"/>
        <end position="24"/>
    </location>
</feature>
<dbReference type="Proteomes" id="UP000199310">
    <property type="component" value="Unassembled WGS sequence"/>
</dbReference>
<keyword evidence="4" id="KW-1185">Reference proteome</keyword>
<dbReference type="InterPro" id="IPR017850">
    <property type="entry name" value="Alkaline_phosphatase_core_sf"/>
</dbReference>
<dbReference type="RefSeq" id="WP_089894969.1">
    <property type="nucleotide sequence ID" value="NZ_FOJG01000001.1"/>
</dbReference>
<protein>
    <submittedName>
        <fullName evidence="3">Concanavalin A-like lectin/glucanases superfamily protein</fullName>
    </submittedName>
</protein>
<dbReference type="SUPFAM" id="SSF49899">
    <property type="entry name" value="Concanavalin A-like lectins/glucanases"/>
    <property type="match status" value="1"/>
</dbReference>
<dbReference type="Pfam" id="PF13385">
    <property type="entry name" value="Laminin_G_3"/>
    <property type="match status" value="1"/>
</dbReference>
<dbReference type="GO" id="GO:0030246">
    <property type="term" value="F:carbohydrate binding"/>
    <property type="evidence" value="ECO:0007669"/>
    <property type="project" value="UniProtKB-KW"/>
</dbReference>
<dbReference type="PROSITE" id="PS51257">
    <property type="entry name" value="PROKAR_LIPOPROTEIN"/>
    <property type="match status" value="1"/>
</dbReference>
<dbReference type="Pfam" id="PF16356">
    <property type="entry name" value="DUF4983"/>
    <property type="match status" value="1"/>
</dbReference>